<evidence type="ECO:0000313" key="5">
    <source>
        <dbReference type="EnsemblMetazoa" id="GAUT043773-PA"/>
    </source>
</evidence>
<evidence type="ECO:0000313" key="6">
    <source>
        <dbReference type="Proteomes" id="UP000078200"/>
    </source>
</evidence>
<keyword evidence="4" id="KW-1133">Transmembrane helix</keyword>
<keyword evidence="4" id="KW-0472">Membrane</keyword>
<organism evidence="5 6">
    <name type="scientific">Glossina austeni</name>
    <name type="common">Savannah tsetse fly</name>
    <dbReference type="NCBI Taxonomy" id="7395"/>
    <lineage>
        <taxon>Eukaryota</taxon>
        <taxon>Metazoa</taxon>
        <taxon>Ecdysozoa</taxon>
        <taxon>Arthropoda</taxon>
        <taxon>Hexapoda</taxon>
        <taxon>Insecta</taxon>
        <taxon>Pterygota</taxon>
        <taxon>Neoptera</taxon>
        <taxon>Endopterygota</taxon>
        <taxon>Diptera</taxon>
        <taxon>Brachycera</taxon>
        <taxon>Muscomorpha</taxon>
        <taxon>Hippoboscoidea</taxon>
        <taxon>Glossinidae</taxon>
        <taxon>Glossina</taxon>
    </lineage>
</organism>
<keyword evidence="6" id="KW-1185">Reference proteome</keyword>
<dbReference type="AlphaFoldDB" id="A0A1A9VPV9"/>
<dbReference type="GO" id="GO:0010557">
    <property type="term" value="P:positive regulation of macromolecule biosynthetic process"/>
    <property type="evidence" value="ECO:0007669"/>
    <property type="project" value="UniProtKB-ARBA"/>
</dbReference>
<name>A0A1A9VPV9_GLOAU</name>
<dbReference type="EnsemblMetazoa" id="GAUT043773-RA">
    <property type="protein sequence ID" value="GAUT043773-PA"/>
    <property type="gene ID" value="GAUT043773"/>
</dbReference>
<sequence length="180" mass="20659">MYLYVLKDLIKQNKEKSNKLQIQTVTSSQSKITRYSQTPIKTQQEMISDLVQMFWMTMYEIIYFYVNAIFNLILLLRLLLSLVVSVLTKGQGETARYRFLGKYGGYCWLVTQATIVYEKLKPHSVICVNYVIRFTADRVLESNSSGGFQLSQVIALNSDGVAQHSAQHSAQYSIDLTDIF</sequence>
<dbReference type="GO" id="GO:0000977">
    <property type="term" value="F:RNA polymerase II transcription regulatory region sequence-specific DNA binding"/>
    <property type="evidence" value="ECO:0007669"/>
    <property type="project" value="TreeGrafter"/>
</dbReference>
<proteinExistence type="predicted"/>
<accession>A0A1A9VPV9</accession>
<evidence type="ECO:0000256" key="4">
    <source>
        <dbReference type="SAM" id="Phobius"/>
    </source>
</evidence>
<evidence type="ECO:0000256" key="2">
    <source>
        <dbReference type="ARBA" id="ARBA00023163"/>
    </source>
</evidence>
<dbReference type="GO" id="GO:0071456">
    <property type="term" value="P:cellular response to hypoxia"/>
    <property type="evidence" value="ECO:0007669"/>
    <property type="project" value="TreeGrafter"/>
</dbReference>
<feature type="transmembrane region" description="Helical" evidence="4">
    <location>
        <begin position="62"/>
        <end position="88"/>
    </location>
</feature>
<reference evidence="5" key="1">
    <citation type="submission" date="2020-05" db="UniProtKB">
        <authorList>
            <consortium name="EnsemblMetazoa"/>
        </authorList>
    </citation>
    <scope>IDENTIFICATION</scope>
    <source>
        <strain evidence="5">TTRI</strain>
    </source>
</reference>
<keyword evidence="2" id="KW-0804">Transcription</keyword>
<dbReference type="SUPFAM" id="SSF55785">
    <property type="entry name" value="PYP-like sensor domain (PAS domain)"/>
    <property type="match status" value="1"/>
</dbReference>
<dbReference type="STRING" id="7395.A0A1A9VPV9"/>
<protein>
    <submittedName>
        <fullName evidence="5">Uncharacterized protein</fullName>
    </submittedName>
</protein>
<evidence type="ECO:0000256" key="1">
    <source>
        <dbReference type="ARBA" id="ARBA00023015"/>
    </source>
</evidence>
<keyword evidence="3" id="KW-0539">Nucleus</keyword>
<dbReference type="GO" id="GO:0000981">
    <property type="term" value="F:DNA-binding transcription factor activity, RNA polymerase II-specific"/>
    <property type="evidence" value="ECO:0007669"/>
    <property type="project" value="TreeGrafter"/>
</dbReference>
<dbReference type="VEuPathDB" id="VectorBase:GAUT043773"/>
<keyword evidence="1" id="KW-0805">Transcription regulation</keyword>
<keyword evidence="4" id="KW-0812">Transmembrane</keyword>
<dbReference type="PANTHER" id="PTHR23043:SF17">
    <property type="entry name" value="PROTEIN SIMILAR"/>
    <property type="match status" value="1"/>
</dbReference>
<dbReference type="Gene3D" id="3.30.450.20">
    <property type="entry name" value="PAS domain"/>
    <property type="match status" value="1"/>
</dbReference>
<dbReference type="PANTHER" id="PTHR23043">
    <property type="entry name" value="HYPOXIA-INDUCIBLE FACTOR 1 ALPHA"/>
    <property type="match status" value="1"/>
</dbReference>
<evidence type="ECO:0000256" key="3">
    <source>
        <dbReference type="ARBA" id="ARBA00023242"/>
    </source>
</evidence>
<dbReference type="InterPro" id="IPR035965">
    <property type="entry name" value="PAS-like_dom_sf"/>
</dbReference>
<dbReference type="Proteomes" id="UP000078200">
    <property type="component" value="Unassembled WGS sequence"/>
</dbReference>